<feature type="transmembrane region" description="Helical" evidence="15">
    <location>
        <begin position="129"/>
        <end position="149"/>
    </location>
</feature>
<evidence type="ECO:0000256" key="15">
    <source>
        <dbReference type="SAM" id="Phobius"/>
    </source>
</evidence>
<keyword evidence="6 15" id="KW-1133">Transmembrane helix</keyword>
<keyword evidence="19" id="KW-1185">Reference proteome</keyword>
<dbReference type="GO" id="GO:0016020">
    <property type="term" value="C:membrane"/>
    <property type="evidence" value="ECO:0000318"/>
    <property type="project" value="GO_Central"/>
</dbReference>
<dbReference type="InterPro" id="IPR017452">
    <property type="entry name" value="GPCR_Rhodpsn_7TM"/>
</dbReference>
<protein>
    <recommendedName>
        <fullName evidence="14">Taste receptor type 2</fullName>
    </recommendedName>
</protein>
<reference evidence="18 19" key="2">
    <citation type="journal article" date="2007" name="Nature">
        <title>Genome of the marsupial Monodelphis domestica reveals innovation in non-coding sequences.</title>
        <authorList>
            <person name="Mikkelsen T.S."/>
            <person name="Wakefield M.J."/>
            <person name="Aken B."/>
            <person name="Amemiya C.T."/>
            <person name="Chang J.L."/>
            <person name="Duke S."/>
            <person name="Garber M."/>
            <person name="Gentles A.J."/>
            <person name="Goodstadt L."/>
            <person name="Heger A."/>
            <person name="Jurka J."/>
            <person name="Kamal M."/>
            <person name="Mauceli E."/>
            <person name="Searle S.M."/>
            <person name="Sharpe T."/>
            <person name="Baker M.L."/>
            <person name="Batzer M.A."/>
            <person name="Benos P.V."/>
            <person name="Belov K."/>
            <person name="Clamp M."/>
            <person name="Cook A."/>
            <person name="Cuff J."/>
            <person name="Das R."/>
            <person name="Davidow L."/>
            <person name="Deakin J.E."/>
            <person name="Fazzari M.J."/>
            <person name="Glass J.L."/>
            <person name="Grabherr M."/>
            <person name="Greally J.M."/>
            <person name="Gu W."/>
            <person name="Hore T.A."/>
            <person name="Huttley G.A."/>
            <person name="Kleber M."/>
            <person name="Jirtle R.L."/>
            <person name="Koina E."/>
            <person name="Lee J.T."/>
            <person name="Mahony S."/>
            <person name="Marra M.A."/>
            <person name="Miller R.D."/>
            <person name="Nicholls R.D."/>
            <person name="Oda M."/>
            <person name="Papenfuss A.T."/>
            <person name="Parra Z.E."/>
            <person name="Pollock D.D."/>
            <person name="Ray D.A."/>
            <person name="Schein J.E."/>
            <person name="Speed T.P."/>
            <person name="Thompson K."/>
            <person name="VandeBerg J.L."/>
            <person name="Wade C.M."/>
            <person name="Walker J.A."/>
            <person name="Waters P.D."/>
            <person name="Webber C."/>
            <person name="Weidman J.R."/>
            <person name="Xie X."/>
            <person name="Zody M.C."/>
            <person name="Baldwin J."/>
            <person name="Abdouelleil A."/>
            <person name="Abdulkadir J."/>
            <person name="Abebe A."/>
            <person name="Abera B."/>
            <person name="Abreu J."/>
            <person name="Acer S.C."/>
            <person name="Aftuck L."/>
            <person name="Alexander A."/>
            <person name="An P."/>
            <person name="Anderson E."/>
            <person name="Anderson S."/>
            <person name="Arachi H."/>
            <person name="Azer M."/>
            <person name="Bachantsang P."/>
            <person name="Barry A."/>
            <person name="Bayul T."/>
            <person name="Berlin A."/>
            <person name="Bessette D."/>
            <person name="Bloom T."/>
            <person name="Bloom T."/>
            <person name="Boguslavskiy L."/>
            <person name="Bonnet C."/>
            <person name="Boukhgalter B."/>
            <person name="Bourzgui I."/>
            <person name="Brown A."/>
            <person name="Cahill P."/>
            <person name="Channer S."/>
            <person name="Cheshatsang Y."/>
            <person name="Chuda L."/>
            <person name="Citroen M."/>
            <person name="Collymore A."/>
            <person name="Cooke P."/>
            <person name="Costello M."/>
            <person name="D'Aco K."/>
            <person name="Daza R."/>
            <person name="De Haan G."/>
            <person name="DeGray S."/>
            <person name="DeMaso C."/>
            <person name="Dhargay N."/>
            <person name="Dooley K."/>
            <person name="Dooley E."/>
            <person name="Doricent M."/>
            <person name="Dorje P."/>
            <person name="Dorjee K."/>
            <person name="Dupes A."/>
            <person name="Elong R."/>
            <person name="Falk J."/>
            <person name="Farina A."/>
            <person name="Faro S."/>
            <person name="Ferguson D."/>
            <person name="Fisher S."/>
            <person name="Foley C.D."/>
            <person name="Franke A."/>
            <person name="Friedrich D."/>
            <person name="Gadbois L."/>
            <person name="Gearin G."/>
            <person name="Gearin C.R."/>
            <person name="Giannoukos G."/>
            <person name="Goode T."/>
            <person name="Graham J."/>
            <person name="Grandbois E."/>
            <person name="Grewal S."/>
            <person name="Gyaltsen K."/>
            <person name="Hafez N."/>
            <person name="Hagos B."/>
            <person name="Hall J."/>
            <person name="Henson C."/>
            <person name="Hollinger A."/>
            <person name="Honan T."/>
            <person name="Huard M.D."/>
            <person name="Hughes L."/>
            <person name="Hurhula B."/>
            <person name="Husby M.E."/>
            <person name="Kamat A."/>
            <person name="Kanga B."/>
            <person name="Kashin S."/>
            <person name="Khazanovich D."/>
            <person name="Kisner P."/>
            <person name="Lance K."/>
            <person name="Lara M."/>
            <person name="Lee W."/>
            <person name="Lennon N."/>
            <person name="Letendre F."/>
            <person name="LeVine R."/>
            <person name="Lipovsky A."/>
            <person name="Liu X."/>
            <person name="Liu J."/>
            <person name="Liu S."/>
            <person name="Lokyitsang T."/>
            <person name="Lokyitsang Y."/>
            <person name="Lubonja R."/>
            <person name="Lui A."/>
            <person name="MacDonald P."/>
            <person name="Magnisalis V."/>
            <person name="Maru K."/>
            <person name="Matthews C."/>
            <person name="McCusker W."/>
            <person name="McDonough S."/>
            <person name="Mehta T."/>
            <person name="Meldrim J."/>
            <person name="Meneus L."/>
            <person name="Mihai O."/>
            <person name="Mihalev A."/>
            <person name="Mihova T."/>
            <person name="Mittelman R."/>
            <person name="Mlenga V."/>
            <person name="Montmayeur A."/>
            <person name="Mulrain L."/>
            <person name="Navidi A."/>
            <person name="Naylor J."/>
            <person name="Negash T."/>
            <person name="Nguyen T."/>
            <person name="Nguyen N."/>
            <person name="Nicol R."/>
            <person name="Norbu C."/>
            <person name="Norbu N."/>
            <person name="Novod N."/>
            <person name="O'Neill B."/>
            <person name="Osman S."/>
            <person name="Markiewicz E."/>
            <person name="Oyono O.L."/>
            <person name="Patti C."/>
            <person name="Phunkhang P."/>
            <person name="Pierre F."/>
            <person name="Priest M."/>
            <person name="Raghuraman S."/>
            <person name="Rege F."/>
            <person name="Reyes R."/>
            <person name="Rise C."/>
            <person name="Rogov P."/>
            <person name="Ross K."/>
            <person name="Ryan E."/>
            <person name="Settipalli S."/>
            <person name="Shea T."/>
            <person name="Sherpa N."/>
            <person name="Shi L."/>
            <person name="Shih D."/>
            <person name="Sparrow T."/>
            <person name="Spaulding J."/>
            <person name="Stalker J."/>
            <person name="Stange-Thomann N."/>
            <person name="Stavropoulos S."/>
            <person name="Stone C."/>
            <person name="Strader C."/>
            <person name="Tesfaye S."/>
            <person name="Thomson T."/>
            <person name="Thoulutsang Y."/>
            <person name="Thoulutsang D."/>
            <person name="Topham K."/>
            <person name="Topping I."/>
            <person name="Tsamla T."/>
            <person name="Vassiliev H."/>
            <person name="Vo A."/>
            <person name="Wangchuk T."/>
            <person name="Wangdi T."/>
            <person name="Weiand M."/>
            <person name="Wilkinson J."/>
            <person name="Wilson A."/>
            <person name="Yadav S."/>
            <person name="Young G."/>
            <person name="Yu Q."/>
            <person name="Zembek L."/>
            <person name="Zhong D."/>
            <person name="Zimmer A."/>
            <person name="Zwirko Z."/>
            <person name="Jaffe D.B."/>
            <person name="Alvarez P."/>
            <person name="Brockman W."/>
            <person name="Butler J."/>
            <person name="Chin C."/>
            <person name="Gnerre S."/>
            <person name="MacCallum I."/>
            <person name="Graves J.A."/>
            <person name="Ponting C.P."/>
            <person name="Breen M."/>
            <person name="Samollow P.B."/>
            <person name="Lander E.S."/>
            <person name="Lindblad-Toh K."/>
        </authorList>
    </citation>
    <scope>NUCLEOTIDE SEQUENCE [LARGE SCALE GENOMIC DNA]</scope>
</reference>
<evidence type="ECO:0000313" key="18">
    <source>
        <dbReference type="Ensembl" id="ENSMODP00000017002.3"/>
    </source>
</evidence>
<reference evidence="18" key="3">
    <citation type="submission" date="2025-05" db="UniProtKB">
        <authorList>
            <consortium name="Ensembl"/>
        </authorList>
    </citation>
    <scope>IDENTIFICATION</scope>
</reference>
<dbReference type="AlphaFoldDB" id="Q2ABA7"/>
<dbReference type="GeneTree" id="ENSGT01150000286975"/>
<evidence type="ECO:0000256" key="8">
    <source>
        <dbReference type="ARBA" id="ARBA00023136"/>
    </source>
</evidence>
<accession>F6VVW6</accession>
<comment type="subcellular location">
    <subcellularLocation>
        <location evidence="1 14">Membrane</location>
        <topology evidence="1 14">Multi-pass membrane protein</topology>
    </subcellularLocation>
</comment>
<dbReference type="HOGENOM" id="CLU_072337_3_0_1"/>
<evidence type="ECO:0000256" key="14">
    <source>
        <dbReference type="RuleBase" id="RU004424"/>
    </source>
</evidence>
<evidence type="ECO:0000259" key="16">
    <source>
        <dbReference type="PROSITE" id="PS50262"/>
    </source>
</evidence>
<feature type="transmembrane region" description="Helical" evidence="15">
    <location>
        <begin position="264"/>
        <end position="286"/>
    </location>
</feature>
<evidence type="ECO:0000256" key="5">
    <source>
        <dbReference type="ARBA" id="ARBA00022692"/>
    </source>
</evidence>
<feature type="transmembrane region" description="Helical" evidence="15">
    <location>
        <begin position="95"/>
        <end position="122"/>
    </location>
</feature>
<evidence type="ECO:0000256" key="9">
    <source>
        <dbReference type="ARBA" id="ARBA00023170"/>
    </source>
</evidence>
<dbReference type="EMBL" id="AB249734">
    <property type="protein sequence ID" value="BAE80360.1"/>
    <property type="molecule type" value="Genomic_DNA"/>
</dbReference>
<dbReference type="GeneID" id="664672"/>
<keyword evidence="3 14" id="KW-0919">Taste</keyword>
<feature type="transmembrane region" description="Helical" evidence="15">
    <location>
        <begin position="56"/>
        <end position="75"/>
    </location>
</feature>
<dbReference type="RefSeq" id="NP_001034954.1">
    <property type="nucleotide sequence ID" value="NM_001039865.1"/>
</dbReference>
<dbReference type="Gene3D" id="1.20.1070.10">
    <property type="entry name" value="Rhodopsin 7-helix transmembrane proteins"/>
    <property type="match status" value="1"/>
</dbReference>
<evidence type="ECO:0000256" key="12">
    <source>
        <dbReference type="ARBA" id="ARBA00025304"/>
    </source>
</evidence>
<keyword evidence="5 14" id="KW-0812">Transmembrane</keyword>
<feature type="domain" description="G-protein coupled receptors family 1 profile" evidence="16">
    <location>
        <begin position="23"/>
        <end position="245"/>
    </location>
</feature>
<keyword evidence="9 14" id="KW-0675">Receptor</keyword>
<evidence type="ECO:0000256" key="11">
    <source>
        <dbReference type="ARBA" id="ARBA00023224"/>
    </source>
</evidence>
<dbReference type="PROSITE" id="PS50262">
    <property type="entry name" value="G_PROTEIN_RECEP_F1_2"/>
    <property type="match status" value="1"/>
</dbReference>
<dbReference type="CDD" id="cd15020">
    <property type="entry name" value="7tm_TAS2R3"/>
    <property type="match status" value="1"/>
</dbReference>
<dbReference type="Pfam" id="PF05296">
    <property type="entry name" value="TAS2R"/>
    <property type="match status" value="1"/>
</dbReference>
<evidence type="ECO:0000256" key="10">
    <source>
        <dbReference type="ARBA" id="ARBA00023180"/>
    </source>
</evidence>
<evidence type="ECO:0000256" key="4">
    <source>
        <dbReference type="ARBA" id="ARBA00022606"/>
    </source>
</evidence>
<evidence type="ECO:0000256" key="13">
    <source>
        <dbReference type="RuleBase" id="RU004423"/>
    </source>
</evidence>
<name>Q2ABA7_MONDO</name>
<dbReference type="InterPro" id="IPR007960">
    <property type="entry name" value="TAS2R"/>
</dbReference>
<dbReference type="FunFam" id="1.20.1070.10:FF:000042">
    <property type="entry name" value="Taste receptor type 2 member 7"/>
    <property type="match status" value="1"/>
</dbReference>
<comment type="similarity">
    <text evidence="2 13">Belongs to the G-protein coupled receptor T2R family.</text>
</comment>
<dbReference type="OMA" id="LINCIHW"/>
<feature type="transmembrane region" description="Helical" evidence="15">
    <location>
        <begin position="12"/>
        <end position="36"/>
    </location>
</feature>
<evidence type="ECO:0000256" key="3">
    <source>
        <dbReference type="ARBA" id="ARBA00022480"/>
    </source>
</evidence>
<gene>
    <name evidence="18" type="primary">T2R3A</name>
</gene>
<dbReference type="GO" id="GO:0001580">
    <property type="term" value="P:detection of chemical stimulus involved in sensory perception of bitter taste"/>
    <property type="evidence" value="ECO:0000318"/>
    <property type="project" value="GO_Central"/>
</dbReference>
<dbReference type="GO" id="GO:0004930">
    <property type="term" value="F:G protein-coupled receptor activity"/>
    <property type="evidence" value="ECO:0007669"/>
    <property type="project" value="UniProtKB-KW"/>
</dbReference>
<feature type="transmembrane region" description="Helical" evidence="15">
    <location>
        <begin position="232"/>
        <end position="252"/>
    </location>
</feature>
<dbReference type="GO" id="GO:0033038">
    <property type="term" value="F:bitter taste receptor activity"/>
    <property type="evidence" value="ECO:0000318"/>
    <property type="project" value="GO_Central"/>
</dbReference>
<evidence type="ECO:0000256" key="7">
    <source>
        <dbReference type="ARBA" id="ARBA00023040"/>
    </source>
</evidence>
<keyword evidence="11 14" id="KW-0807">Transducer</keyword>
<comment type="function">
    <text evidence="12">Gustducin-coupled receptor implicated in the perception of bitter compounds in the oral cavity and the gastrointestinal tract. Signals through PLCB2 and the calcium-regulated cation channel TRPM5.</text>
</comment>
<keyword evidence="7 14" id="KW-0297">G-protein coupled receptor</keyword>
<reference evidence="17" key="1">
    <citation type="journal article" date="2006" name="Mol. Biol. Evol.">
        <title>Lineage-specific expansions and contractions of the bitter taste receptor gene repertoire in vertebrates.</title>
        <authorList>
            <consortium name="SMBE Tri-National Young Investigators"/>
            <person name="Go Y."/>
        </authorList>
    </citation>
    <scope>NUCLEOTIDE SEQUENCE</scope>
</reference>
<dbReference type="Ensembl" id="ENSMODT00000017317.3">
    <property type="protein sequence ID" value="ENSMODP00000017002.3"/>
    <property type="gene ID" value="ENSMODG00000013594.3"/>
</dbReference>
<dbReference type="SUPFAM" id="SSF81321">
    <property type="entry name" value="Family A G protein-coupled receptor-like"/>
    <property type="match status" value="1"/>
</dbReference>
<evidence type="ECO:0000256" key="2">
    <source>
        <dbReference type="ARBA" id="ARBA00007376"/>
    </source>
</evidence>
<evidence type="ECO:0000313" key="17">
    <source>
        <dbReference type="EMBL" id="BAE80360.1"/>
    </source>
</evidence>
<sequence length="312" mass="36438">MKSLFQNFFLLMAFIEFILGILGNGFLGLINCIHWVKSSKISLSDLIIMNLAFSRIILQCVISLDGVVLVFYPSIYDSEKFIQIREIGWTFSNYLSIWLVTCLSVFYCLKIAIFSHPAFLWLKWRVSQVVAWILFFSVLFSLFNIVSLIRKFSMYSDFLKMKHIENCTEISRRKEMEYYNAQIIGLLWSVIPFIISLISYFLLILSLKRHTRMLQHHITGPRDMSSEAHVKATKVMFSFLLLFVFYLIIMYIGSSNFFLTDTKLSIMIIELAAPLYPSVHSFILILQNKNLKQEFLRLLWLKKGCIKDGVTS</sequence>
<accession>Q2ABA7</accession>
<dbReference type="PANTHER" id="PTHR11394:SF49">
    <property type="entry name" value="TASTE RECEPTOR TYPE 2 MEMBER 3"/>
    <property type="match status" value="1"/>
</dbReference>
<keyword evidence="4 14" id="KW-0716">Sensory transduction</keyword>
<evidence type="ECO:0000256" key="6">
    <source>
        <dbReference type="ARBA" id="ARBA00022989"/>
    </source>
</evidence>
<evidence type="ECO:0000256" key="1">
    <source>
        <dbReference type="ARBA" id="ARBA00004141"/>
    </source>
</evidence>
<dbReference type="CTD" id="664672"/>
<keyword evidence="8 14" id="KW-0472">Membrane</keyword>
<dbReference type="eggNOG" id="ENOG502SKRK">
    <property type="taxonomic scope" value="Eukaryota"/>
</dbReference>
<dbReference type="OrthoDB" id="8876749at2759"/>
<keyword evidence="10" id="KW-0325">Glycoprotein</keyword>
<feature type="transmembrane region" description="Helical" evidence="15">
    <location>
        <begin position="183"/>
        <end position="205"/>
    </location>
</feature>
<organism evidence="17">
    <name type="scientific">Monodelphis domestica</name>
    <name type="common">Gray short-tailed opossum</name>
    <dbReference type="NCBI Taxonomy" id="13616"/>
    <lineage>
        <taxon>Eukaryota</taxon>
        <taxon>Metazoa</taxon>
        <taxon>Chordata</taxon>
        <taxon>Craniata</taxon>
        <taxon>Vertebrata</taxon>
        <taxon>Euteleostomi</taxon>
        <taxon>Mammalia</taxon>
        <taxon>Metatheria</taxon>
        <taxon>Didelphimorphia</taxon>
        <taxon>Didelphidae</taxon>
        <taxon>Monodelphis</taxon>
    </lineage>
</organism>
<dbReference type="Proteomes" id="UP000002280">
    <property type="component" value="Chromosome 8"/>
</dbReference>
<evidence type="ECO:0000313" key="19">
    <source>
        <dbReference type="Proteomes" id="UP000002280"/>
    </source>
</evidence>
<dbReference type="PANTHER" id="PTHR11394">
    <property type="entry name" value="TASTE RECEPTOR TYPE 2"/>
    <property type="match status" value="1"/>
</dbReference>
<proteinExistence type="inferred from homology"/>
<dbReference type="KEGG" id="mdo:664672"/>